<organism evidence="3 4">
    <name type="scientific">Sesamum alatum</name>
    <dbReference type="NCBI Taxonomy" id="300844"/>
    <lineage>
        <taxon>Eukaryota</taxon>
        <taxon>Viridiplantae</taxon>
        <taxon>Streptophyta</taxon>
        <taxon>Embryophyta</taxon>
        <taxon>Tracheophyta</taxon>
        <taxon>Spermatophyta</taxon>
        <taxon>Magnoliopsida</taxon>
        <taxon>eudicotyledons</taxon>
        <taxon>Gunneridae</taxon>
        <taxon>Pentapetalae</taxon>
        <taxon>asterids</taxon>
        <taxon>lamiids</taxon>
        <taxon>Lamiales</taxon>
        <taxon>Pedaliaceae</taxon>
        <taxon>Sesamum</taxon>
    </lineage>
</organism>
<proteinExistence type="predicted"/>
<reference evidence="3" key="1">
    <citation type="submission" date="2020-06" db="EMBL/GenBank/DDBJ databases">
        <authorList>
            <person name="Li T."/>
            <person name="Hu X."/>
            <person name="Zhang T."/>
            <person name="Song X."/>
            <person name="Zhang H."/>
            <person name="Dai N."/>
            <person name="Sheng W."/>
            <person name="Hou X."/>
            <person name="Wei L."/>
        </authorList>
    </citation>
    <scope>NUCLEOTIDE SEQUENCE</scope>
    <source>
        <strain evidence="3">3651</strain>
        <tissue evidence="3">Leaf</tissue>
    </source>
</reference>
<evidence type="ECO:0000313" key="3">
    <source>
        <dbReference type="EMBL" id="KAK4417099.1"/>
    </source>
</evidence>
<comment type="caution">
    <text evidence="3">The sequence shown here is derived from an EMBL/GenBank/DDBJ whole genome shotgun (WGS) entry which is preliminary data.</text>
</comment>
<name>A0AAE1XS47_9LAMI</name>
<feature type="region of interest" description="Disordered" evidence="2">
    <location>
        <begin position="1"/>
        <end position="20"/>
    </location>
</feature>
<dbReference type="AlphaFoldDB" id="A0AAE1XS47"/>
<feature type="compositionally biased region" description="Polar residues" evidence="2">
    <location>
        <begin position="43"/>
        <end position="52"/>
    </location>
</feature>
<sequence>MHSAKNRIEGPACTNRTRLQPPLRQLLNQLLSLLKPKGKQLVPTPQLSSTVGVASGSRGTGVEPVAKGACEDPNSSKKHKTKHKYKRKDSRSSKSSKKSKSCLVEKAKKKATVEADEVECLKFLKEMQEWWKANREELRSPSQRAVEMVGDRRIPDWVISTQSSILQSHLGQDSWELFKIILCFYFWPQFIPECSVFRPDKKILIAENTKLKYEIEALKAQITEAKASSDEKISHLEAKLHECVAIGFGGRYLEYDDHKVILVATCVEGTCNFLKSSALGIPLEVRIARFALDGFDLCHLQIKTLVGFVKGLDHNRLDPTLNATSKFLMWVIPSLPTQTNLVC</sequence>
<feature type="coiled-coil region" evidence="1">
    <location>
        <begin position="201"/>
        <end position="228"/>
    </location>
</feature>
<evidence type="ECO:0000256" key="1">
    <source>
        <dbReference type="SAM" id="Coils"/>
    </source>
</evidence>
<reference evidence="3" key="2">
    <citation type="journal article" date="2024" name="Plant">
        <title>Genomic evolution and insights into agronomic trait innovations of Sesamum species.</title>
        <authorList>
            <person name="Miao H."/>
            <person name="Wang L."/>
            <person name="Qu L."/>
            <person name="Liu H."/>
            <person name="Sun Y."/>
            <person name="Le M."/>
            <person name="Wang Q."/>
            <person name="Wei S."/>
            <person name="Zheng Y."/>
            <person name="Lin W."/>
            <person name="Duan Y."/>
            <person name="Cao H."/>
            <person name="Xiong S."/>
            <person name="Wang X."/>
            <person name="Wei L."/>
            <person name="Li C."/>
            <person name="Ma Q."/>
            <person name="Ju M."/>
            <person name="Zhao R."/>
            <person name="Li G."/>
            <person name="Mu C."/>
            <person name="Tian Q."/>
            <person name="Mei H."/>
            <person name="Zhang T."/>
            <person name="Gao T."/>
            <person name="Zhang H."/>
        </authorList>
    </citation>
    <scope>NUCLEOTIDE SEQUENCE</scope>
    <source>
        <strain evidence="3">3651</strain>
    </source>
</reference>
<evidence type="ECO:0000313" key="4">
    <source>
        <dbReference type="Proteomes" id="UP001293254"/>
    </source>
</evidence>
<keyword evidence="4" id="KW-1185">Reference proteome</keyword>
<feature type="compositionally biased region" description="Basic residues" evidence="2">
    <location>
        <begin position="76"/>
        <end position="100"/>
    </location>
</feature>
<feature type="region of interest" description="Disordered" evidence="2">
    <location>
        <begin position="40"/>
        <end position="101"/>
    </location>
</feature>
<keyword evidence="1" id="KW-0175">Coiled coil</keyword>
<dbReference type="EMBL" id="JACGWO010000010">
    <property type="protein sequence ID" value="KAK4417099.1"/>
    <property type="molecule type" value="Genomic_DNA"/>
</dbReference>
<protein>
    <submittedName>
        <fullName evidence="3">Uncharacterized protein</fullName>
    </submittedName>
</protein>
<dbReference type="Proteomes" id="UP001293254">
    <property type="component" value="Unassembled WGS sequence"/>
</dbReference>
<accession>A0AAE1XS47</accession>
<evidence type="ECO:0000256" key="2">
    <source>
        <dbReference type="SAM" id="MobiDB-lite"/>
    </source>
</evidence>
<gene>
    <name evidence="3" type="ORF">Salat_2535400</name>
</gene>